<dbReference type="SMART" id="SM00267">
    <property type="entry name" value="GGDEF"/>
    <property type="match status" value="1"/>
</dbReference>
<dbReference type="SUPFAM" id="SSF158472">
    <property type="entry name" value="HAMP domain-like"/>
    <property type="match status" value="1"/>
</dbReference>
<feature type="transmembrane region" description="Helical" evidence="1">
    <location>
        <begin position="20"/>
        <end position="39"/>
    </location>
</feature>
<dbReference type="InterPro" id="IPR003660">
    <property type="entry name" value="HAMP_dom"/>
</dbReference>
<dbReference type="InterPro" id="IPR052155">
    <property type="entry name" value="Biofilm_reg_signaling"/>
</dbReference>
<dbReference type="Pfam" id="PF00990">
    <property type="entry name" value="GGDEF"/>
    <property type="match status" value="1"/>
</dbReference>
<evidence type="ECO:0000259" key="3">
    <source>
        <dbReference type="PROSITE" id="PS50885"/>
    </source>
</evidence>
<evidence type="ECO:0000259" key="4">
    <source>
        <dbReference type="PROSITE" id="PS50887"/>
    </source>
</evidence>
<dbReference type="Gene3D" id="3.30.70.270">
    <property type="match status" value="1"/>
</dbReference>
<dbReference type="Pfam" id="PF00672">
    <property type="entry name" value="HAMP"/>
    <property type="match status" value="1"/>
</dbReference>
<dbReference type="Proteomes" id="UP001242480">
    <property type="component" value="Unassembled WGS sequence"/>
</dbReference>
<proteinExistence type="predicted"/>
<keyword evidence="1" id="KW-0472">Membrane</keyword>
<evidence type="ECO:0000313" key="5">
    <source>
        <dbReference type="EMBL" id="MDQ0473723.1"/>
    </source>
</evidence>
<feature type="domain" description="GGDEF" evidence="4">
    <location>
        <begin position="282"/>
        <end position="428"/>
    </location>
</feature>
<dbReference type="PANTHER" id="PTHR44757:SF2">
    <property type="entry name" value="BIOFILM ARCHITECTURE MAINTENANCE PROTEIN MBAA"/>
    <property type="match status" value="1"/>
</dbReference>
<dbReference type="PROSITE" id="PS50885">
    <property type="entry name" value="HAMP"/>
    <property type="match status" value="1"/>
</dbReference>
<feature type="domain" description="EAL" evidence="2">
    <location>
        <begin position="437"/>
        <end position="691"/>
    </location>
</feature>
<dbReference type="InterPro" id="IPR029787">
    <property type="entry name" value="Nucleotide_cyclase"/>
</dbReference>
<organism evidence="5 6">
    <name type="scientific">Labrys wisconsinensis</name>
    <dbReference type="NCBI Taxonomy" id="425677"/>
    <lineage>
        <taxon>Bacteria</taxon>
        <taxon>Pseudomonadati</taxon>
        <taxon>Pseudomonadota</taxon>
        <taxon>Alphaproteobacteria</taxon>
        <taxon>Hyphomicrobiales</taxon>
        <taxon>Xanthobacteraceae</taxon>
        <taxon>Labrys</taxon>
    </lineage>
</organism>
<name>A0ABU0JHF4_9HYPH</name>
<dbReference type="InterPro" id="IPR035919">
    <property type="entry name" value="EAL_sf"/>
</dbReference>
<dbReference type="Gene3D" id="6.10.340.10">
    <property type="match status" value="1"/>
</dbReference>
<comment type="caution">
    <text evidence="5">The sequence shown here is derived from an EMBL/GenBank/DDBJ whole genome shotgun (WGS) entry which is preliminary data.</text>
</comment>
<accession>A0ABU0JHF4</accession>
<dbReference type="Pfam" id="PF00563">
    <property type="entry name" value="EAL"/>
    <property type="match status" value="1"/>
</dbReference>
<feature type="transmembrane region" description="Helical" evidence="1">
    <location>
        <begin position="175"/>
        <end position="193"/>
    </location>
</feature>
<evidence type="ECO:0000256" key="1">
    <source>
        <dbReference type="SAM" id="Phobius"/>
    </source>
</evidence>
<dbReference type="PROSITE" id="PS50883">
    <property type="entry name" value="EAL"/>
    <property type="match status" value="1"/>
</dbReference>
<gene>
    <name evidence="5" type="ORF">QO011_006759</name>
</gene>
<keyword evidence="1" id="KW-0812">Transmembrane</keyword>
<dbReference type="CDD" id="cd01948">
    <property type="entry name" value="EAL"/>
    <property type="match status" value="1"/>
</dbReference>
<protein>
    <submittedName>
        <fullName evidence="5">Diguanylate cyclase (GGDEF)-like protein</fullName>
    </submittedName>
</protein>
<dbReference type="SMART" id="SM00304">
    <property type="entry name" value="HAMP"/>
    <property type="match status" value="1"/>
</dbReference>
<dbReference type="InterPro" id="IPR043128">
    <property type="entry name" value="Rev_trsase/Diguanyl_cyclase"/>
</dbReference>
<keyword evidence="1" id="KW-1133">Transmembrane helix</keyword>
<dbReference type="SUPFAM" id="SSF141868">
    <property type="entry name" value="EAL domain-like"/>
    <property type="match status" value="1"/>
</dbReference>
<evidence type="ECO:0000313" key="6">
    <source>
        <dbReference type="Proteomes" id="UP001242480"/>
    </source>
</evidence>
<dbReference type="SUPFAM" id="SSF55073">
    <property type="entry name" value="Nucleotide cyclase"/>
    <property type="match status" value="1"/>
</dbReference>
<dbReference type="PROSITE" id="PS50887">
    <property type="entry name" value="GGDEF"/>
    <property type="match status" value="1"/>
</dbReference>
<dbReference type="CDD" id="cd06225">
    <property type="entry name" value="HAMP"/>
    <property type="match status" value="1"/>
</dbReference>
<dbReference type="InterPro" id="IPR000160">
    <property type="entry name" value="GGDEF_dom"/>
</dbReference>
<dbReference type="EMBL" id="JAUSVX010000018">
    <property type="protein sequence ID" value="MDQ0473723.1"/>
    <property type="molecule type" value="Genomic_DNA"/>
</dbReference>
<dbReference type="SMART" id="SM00052">
    <property type="entry name" value="EAL"/>
    <property type="match status" value="1"/>
</dbReference>
<sequence length="715" mass="78022">MGVIRTFRRWHARLSVRYTLFLAALILAFAVEFVCYNIVQSNLAIRQELERHAVYLGRFGADLAAQDLADGRLPELAATMRNFVSRSDIVYARLLDRDRRVVTDGAAAVTPSAAPRDDLLDAALRDRATRISDDGSVLDVAEPVELDGRIVGGLRFGVTLAPMHAAVEEMIRHNLIVVALFLLLVLPVTALAAHRATMPIRRLTESTRRIAAGDLSTTIEITGEDEIAELSRSVSSMVESLSESAAAIRSLTFVDQLTGLPNRERLEQRVTAAVGGLREAGDRVALAVVDLDRFKRVNDALGPDHGDLVLREVADRLAILLEEWREDAMRKSGATYETALARLSADEFGVMVAGPLGEHGLEPVLRRILRAFEADFDLDGHALELKASVGVALAPTDAGDFKTLTQNAGVALDAAKLTGGAAYRFFSPDLDERAYRHLVLESDLRQATARGELEVYFQPQVACSDGRGIGAEALIRWNHPTRGVVTPAEFIPLAEESGLIVDIGTFVLRRVCAQAALWASRGLNPRLSVNVSRAQFQREDFPALVLQILADSGAAPSQLELEITESIAMSDPASVAGQMAPLRAAGVRFAMDDFGTGYSSLSVLTRLPFDVLKIDRSFVSGIDGDTPECRVLVRTVLAMARGLGLEVVAEGVETKIEHSFLRDHQCASAQGFLFAAPMPATRFETWFIAHRRRDARLLQARLRTALLELPEAMRV</sequence>
<feature type="domain" description="HAMP" evidence="3">
    <location>
        <begin position="194"/>
        <end position="246"/>
    </location>
</feature>
<dbReference type="PANTHER" id="PTHR44757">
    <property type="entry name" value="DIGUANYLATE CYCLASE DGCP"/>
    <property type="match status" value="1"/>
</dbReference>
<reference evidence="5 6" key="1">
    <citation type="submission" date="2023-07" db="EMBL/GenBank/DDBJ databases">
        <title>Genomic Encyclopedia of Type Strains, Phase IV (KMG-IV): sequencing the most valuable type-strain genomes for metagenomic binning, comparative biology and taxonomic classification.</title>
        <authorList>
            <person name="Goeker M."/>
        </authorList>
    </citation>
    <scope>NUCLEOTIDE SEQUENCE [LARGE SCALE GENOMIC DNA]</scope>
    <source>
        <strain evidence="5 6">DSM 19619</strain>
    </source>
</reference>
<dbReference type="NCBIfam" id="TIGR00254">
    <property type="entry name" value="GGDEF"/>
    <property type="match status" value="1"/>
</dbReference>
<evidence type="ECO:0000259" key="2">
    <source>
        <dbReference type="PROSITE" id="PS50883"/>
    </source>
</evidence>
<dbReference type="CDD" id="cd01949">
    <property type="entry name" value="GGDEF"/>
    <property type="match status" value="1"/>
</dbReference>
<dbReference type="Gene3D" id="3.20.20.450">
    <property type="entry name" value="EAL domain"/>
    <property type="match status" value="1"/>
</dbReference>
<keyword evidence="6" id="KW-1185">Reference proteome</keyword>
<dbReference type="RefSeq" id="WP_307282329.1">
    <property type="nucleotide sequence ID" value="NZ_JAUSVX010000018.1"/>
</dbReference>
<dbReference type="InterPro" id="IPR001633">
    <property type="entry name" value="EAL_dom"/>
</dbReference>